<protein>
    <submittedName>
        <fullName evidence="2">Uncharacterized protein</fullName>
    </submittedName>
</protein>
<organism evidence="2 3">
    <name type="scientific">Aspergillus cavernicola</name>
    <dbReference type="NCBI Taxonomy" id="176166"/>
    <lineage>
        <taxon>Eukaryota</taxon>
        <taxon>Fungi</taxon>
        <taxon>Dikarya</taxon>
        <taxon>Ascomycota</taxon>
        <taxon>Pezizomycotina</taxon>
        <taxon>Eurotiomycetes</taxon>
        <taxon>Eurotiomycetidae</taxon>
        <taxon>Eurotiales</taxon>
        <taxon>Aspergillaceae</taxon>
        <taxon>Aspergillus</taxon>
        <taxon>Aspergillus subgen. Nidulantes</taxon>
    </lineage>
</organism>
<keyword evidence="1" id="KW-1133">Transmembrane helix</keyword>
<reference evidence="2 3" key="1">
    <citation type="submission" date="2024-07" db="EMBL/GenBank/DDBJ databases">
        <title>Section-level genome sequencing and comparative genomics of Aspergillus sections Usti and Cavernicolus.</title>
        <authorList>
            <consortium name="Lawrence Berkeley National Laboratory"/>
            <person name="Nybo J.L."/>
            <person name="Vesth T.C."/>
            <person name="Theobald S."/>
            <person name="Frisvad J.C."/>
            <person name="Larsen T.O."/>
            <person name="Kjaerboelling I."/>
            <person name="Rothschild-Mancinelli K."/>
            <person name="Lyhne E.K."/>
            <person name="Kogle M.E."/>
            <person name="Barry K."/>
            <person name="Clum A."/>
            <person name="Na H."/>
            <person name="Ledsgaard L."/>
            <person name="Lin J."/>
            <person name="Lipzen A."/>
            <person name="Kuo A."/>
            <person name="Riley R."/>
            <person name="Mondo S."/>
            <person name="LaButti K."/>
            <person name="Haridas S."/>
            <person name="Pangalinan J."/>
            <person name="Salamov A.A."/>
            <person name="Simmons B.A."/>
            <person name="Magnuson J.K."/>
            <person name="Chen J."/>
            <person name="Drula E."/>
            <person name="Henrissat B."/>
            <person name="Wiebenga A."/>
            <person name="Lubbers R.J."/>
            <person name="Gomes A.C."/>
            <person name="Makela M.R."/>
            <person name="Stajich J."/>
            <person name="Grigoriev I.V."/>
            <person name="Mortensen U.H."/>
            <person name="De vries R.P."/>
            <person name="Baker S.E."/>
            <person name="Andersen M.R."/>
        </authorList>
    </citation>
    <scope>NUCLEOTIDE SEQUENCE [LARGE SCALE GENOMIC DNA]</scope>
    <source>
        <strain evidence="2 3">CBS 600.67</strain>
    </source>
</reference>
<keyword evidence="1" id="KW-0472">Membrane</keyword>
<comment type="caution">
    <text evidence="2">The sequence shown here is derived from an EMBL/GenBank/DDBJ whole genome shotgun (WGS) entry which is preliminary data.</text>
</comment>
<name>A0ABR4J1V0_9EURO</name>
<dbReference type="Proteomes" id="UP001610335">
    <property type="component" value="Unassembled WGS sequence"/>
</dbReference>
<dbReference type="PANTHER" id="PTHR34414">
    <property type="entry name" value="HET DOMAIN-CONTAINING PROTEIN-RELATED"/>
    <property type="match status" value="1"/>
</dbReference>
<sequence>MAAATAQLDSHPLANQNRAQYLFPLCAAGTLIHNIQKDLSVDQLNDIHGSLYMAEAEWGISPLHSQRIWGRNIVICEDAGLHLLWYDDIIYIKPMPLYLLDQEYFQQHVRQTANDTKELVNGFLKSYRSLIQHPSDVKVANISGLLPETFTWDRWVEYVDAVIDPSLSGPYNKRYEYGELKLRNLNWLMFLLRCRRYHFPHGSYHNLLRRRLTTIIAIFSVIALSLTAMQVLVGIQWAPTYIQKISYWFAISSLLFLAGAIAVVPRIAEPEAELGLCLFVQVLGLAGHPEIWHAAAQYFSEERADDYTDELEAQLFCV</sequence>
<dbReference type="InterPro" id="IPR046536">
    <property type="entry name" value="DUF6601"/>
</dbReference>
<dbReference type="EMBL" id="JBFXLS010000005">
    <property type="protein sequence ID" value="KAL2833023.1"/>
    <property type="molecule type" value="Genomic_DNA"/>
</dbReference>
<feature type="transmembrane region" description="Helical" evidence="1">
    <location>
        <begin position="212"/>
        <end position="233"/>
    </location>
</feature>
<dbReference type="Pfam" id="PF20246">
    <property type="entry name" value="DUF6601"/>
    <property type="match status" value="1"/>
</dbReference>
<evidence type="ECO:0000256" key="1">
    <source>
        <dbReference type="SAM" id="Phobius"/>
    </source>
</evidence>
<feature type="transmembrane region" description="Helical" evidence="1">
    <location>
        <begin position="245"/>
        <end position="264"/>
    </location>
</feature>
<accession>A0ABR4J1V0</accession>
<evidence type="ECO:0000313" key="3">
    <source>
        <dbReference type="Proteomes" id="UP001610335"/>
    </source>
</evidence>
<proteinExistence type="predicted"/>
<keyword evidence="3" id="KW-1185">Reference proteome</keyword>
<evidence type="ECO:0000313" key="2">
    <source>
        <dbReference type="EMBL" id="KAL2833023.1"/>
    </source>
</evidence>
<keyword evidence="1" id="KW-0812">Transmembrane</keyword>
<dbReference type="PANTHER" id="PTHR34414:SF1">
    <property type="entry name" value="SUBTILISIN-LIKE SERINE PROTEASE"/>
    <property type="match status" value="1"/>
</dbReference>
<gene>
    <name evidence="2" type="ORF">BDW59DRAFT_157162</name>
</gene>